<evidence type="ECO:0000313" key="4">
    <source>
        <dbReference type="EMBL" id="KAG2978315.1"/>
    </source>
</evidence>
<feature type="region of interest" description="Disordered" evidence="1">
    <location>
        <begin position="1"/>
        <end position="51"/>
    </location>
</feature>
<dbReference type="EMBL" id="RCMI01000375">
    <property type="protein sequence ID" value="KAG2914233.1"/>
    <property type="molecule type" value="Genomic_DNA"/>
</dbReference>
<dbReference type="AlphaFoldDB" id="A0A8T1CXJ7"/>
<evidence type="ECO:0000313" key="2">
    <source>
        <dbReference type="EMBL" id="KAG2914233.1"/>
    </source>
</evidence>
<dbReference type="Proteomes" id="UP000774804">
    <property type="component" value="Unassembled WGS sequence"/>
</dbReference>
<feature type="compositionally biased region" description="Polar residues" evidence="1">
    <location>
        <begin position="1"/>
        <end position="32"/>
    </location>
</feature>
<reference evidence="3" key="1">
    <citation type="submission" date="2018-10" db="EMBL/GenBank/DDBJ databases">
        <title>Effector identification in a new, highly contiguous assembly of the strawberry crown rot pathogen Phytophthora cactorum.</title>
        <authorList>
            <person name="Armitage A.D."/>
            <person name="Nellist C.F."/>
            <person name="Bates H."/>
            <person name="Vickerstaff R.J."/>
            <person name="Harrison R.J."/>
        </authorList>
    </citation>
    <scope>NUCLEOTIDE SEQUENCE</scope>
    <source>
        <strain evidence="2">4032</strain>
        <strain evidence="3">4040</strain>
        <strain evidence="4">P415</strain>
    </source>
</reference>
<name>A0A8T1CXJ7_9STRA</name>
<dbReference type="EMBL" id="RCML01000394">
    <property type="protein sequence ID" value="KAG2978315.1"/>
    <property type="molecule type" value="Genomic_DNA"/>
</dbReference>
<proteinExistence type="predicted"/>
<evidence type="ECO:0000256" key="1">
    <source>
        <dbReference type="SAM" id="MobiDB-lite"/>
    </source>
</evidence>
<organism evidence="3 5">
    <name type="scientific">Phytophthora cactorum</name>
    <dbReference type="NCBI Taxonomy" id="29920"/>
    <lineage>
        <taxon>Eukaryota</taxon>
        <taxon>Sar</taxon>
        <taxon>Stramenopiles</taxon>
        <taxon>Oomycota</taxon>
        <taxon>Peronosporomycetes</taxon>
        <taxon>Peronosporales</taxon>
        <taxon>Peronosporaceae</taxon>
        <taxon>Phytophthora</taxon>
    </lineage>
</organism>
<gene>
    <name evidence="2" type="ORF">PC115_g11738</name>
    <name evidence="3" type="ORF">PC117_g13004</name>
    <name evidence="4" type="ORF">PC118_g12367</name>
</gene>
<protein>
    <submittedName>
        <fullName evidence="3">Uncharacterized protein</fullName>
    </submittedName>
</protein>
<accession>A0A8T1CXJ7</accession>
<dbReference type="Proteomes" id="UP000736787">
    <property type="component" value="Unassembled WGS sequence"/>
</dbReference>
<evidence type="ECO:0000313" key="3">
    <source>
        <dbReference type="EMBL" id="KAG2932938.1"/>
    </source>
</evidence>
<dbReference type="Proteomes" id="UP000697107">
    <property type="component" value="Unassembled WGS sequence"/>
</dbReference>
<comment type="caution">
    <text evidence="3">The sequence shown here is derived from an EMBL/GenBank/DDBJ whole genome shotgun (WGS) entry which is preliminary data.</text>
</comment>
<evidence type="ECO:0000313" key="5">
    <source>
        <dbReference type="Proteomes" id="UP000736787"/>
    </source>
</evidence>
<dbReference type="EMBL" id="RCMK01000370">
    <property type="protein sequence ID" value="KAG2932938.1"/>
    <property type="molecule type" value="Genomic_DNA"/>
</dbReference>
<sequence>MSSDFTKQVRTSPSLRNPPSSINTRLAASANASLADEDKAPDVAMPGGRPKSDVWKLFDDTADGSAICQRCRDVMRRRRESERRWSVWRTRFGETLEQRNPSYTCRSGTRLRWTAKSSFTRTHAMRTVRLLLA</sequence>